<evidence type="ECO:0000256" key="5">
    <source>
        <dbReference type="ARBA" id="ARBA00023065"/>
    </source>
</evidence>
<evidence type="ECO:0000256" key="7">
    <source>
        <dbReference type="ARBA" id="ARBA00023196"/>
    </source>
</evidence>
<dbReference type="GO" id="GO:0012505">
    <property type="term" value="C:endomembrane system"/>
    <property type="evidence" value="ECO:0007669"/>
    <property type="project" value="UniProtKB-SubCell"/>
</dbReference>
<comment type="caution">
    <text evidence="12">The sequence shown here is derived from an EMBL/GenBank/DDBJ whole genome shotgun (WGS) entry which is preliminary data.</text>
</comment>
<evidence type="ECO:0000256" key="4">
    <source>
        <dbReference type="ARBA" id="ARBA00022448"/>
    </source>
</evidence>
<comment type="function">
    <text evidence="1 9">Produces ATP from ADP in the presence of a proton gradient across the membrane.</text>
</comment>
<dbReference type="HAMAP" id="MF_00530">
    <property type="entry name" value="ATP_synth_epsil_bac"/>
    <property type="match status" value="1"/>
</dbReference>
<dbReference type="InterPro" id="IPR020546">
    <property type="entry name" value="ATP_synth_F1_dsu/esu_N"/>
</dbReference>
<feature type="domain" description="ATP synthase F1 complex delta/epsilon subunit N-terminal" evidence="11">
    <location>
        <begin position="3"/>
        <end position="81"/>
    </location>
</feature>
<dbReference type="InterPro" id="IPR001469">
    <property type="entry name" value="ATP_synth_F1_dsu/esu"/>
</dbReference>
<dbReference type="RefSeq" id="WP_110129490.1">
    <property type="nucleotide sequence ID" value="NZ_QHJQ01000001.1"/>
</dbReference>
<dbReference type="Pfam" id="PF02823">
    <property type="entry name" value="ATP-synt_DE_N"/>
    <property type="match status" value="1"/>
</dbReference>
<comment type="subunit">
    <text evidence="9 10">F-type ATPases have 2 components, CF(1) - the catalytic core - and CF(0) - the membrane proton channel. CF(1) has five subunits: alpha(3), beta(3), gamma(1), delta(1), epsilon(1). CF(0) has three main subunits: a, b and c.</text>
</comment>
<dbReference type="InterPro" id="IPR036771">
    <property type="entry name" value="ATPsynth_dsu/esu_N"/>
</dbReference>
<sequence length="137" mass="14845">MSLTLEIITPDDKVLSTEADQVVLPTESGETGILTGHVPLVTKIKAGELKVIKGADTEFIAVDFGFAKVLGNTVSVLTEAAIDVKDIDLSELESAQSRAEQALEEAEAEGIDPFELERLEKNVQFLIAQKLTKGRHR</sequence>
<accession>A0A317ZIR1</accession>
<dbReference type="PANTHER" id="PTHR13822">
    <property type="entry name" value="ATP SYNTHASE DELTA/EPSILON CHAIN"/>
    <property type="match status" value="1"/>
</dbReference>
<evidence type="ECO:0000256" key="3">
    <source>
        <dbReference type="ARBA" id="ARBA00005712"/>
    </source>
</evidence>
<evidence type="ECO:0000313" key="13">
    <source>
        <dbReference type="Proteomes" id="UP000247099"/>
    </source>
</evidence>
<name>A0A317ZIR1_9BACT</name>
<protein>
    <recommendedName>
        <fullName evidence="9">ATP synthase epsilon chain</fullName>
    </recommendedName>
    <alternativeName>
        <fullName evidence="9">ATP synthase F1 sector epsilon subunit</fullName>
    </alternativeName>
    <alternativeName>
        <fullName evidence="9">F-ATPase epsilon subunit</fullName>
    </alternativeName>
</protein>
<organism evidence="12 13">
    <name type="scientific">Coraliomargarita sinensis</name>
    <dbReference type="NCBI Taxonomy" id="2174842"/>
    <lineage>
        <taxon>Bacteria</taxon>
        <taxon>Pseudomonadati</taxon>
        <taxon>Verrucomicrobiota</taxon>
        <taxon>Opitutia</taxon>
        <taxon>Puniceicoccales</taxon>
        <taxon>Coraliomargaritaceae</taxon>
        <taxon>Coraliomargarita</taxon>
    </lineage>
</organism>
<evidence type="ECO:0000256" key="1">
    <source>
        <dbReference type="ARBA" id="ARBA00003543"/>
    </source>
</evidence>
<dbReference type="GO" id="GO:0046933">
    <property type="term" value="F:proton-transporting ATP synthase activity, rotational mechanism"/>
    <property type="evidence" value="ECO:0007669"/>
    <property type="project" value="UniProtKB-UniRule"/>
</dbReference>
<dbReference type="CDD" id="cd12152">
    <property type="entry name" value="F1-ATPase_delta"/>
    <property type="match status" value="1"/>
</dbReference>
<evidence type="ECO:0000313" key="12">
    <source>
        <dbReference type="EMBL" id="PXA05410.1"/>
    </source>
</evidence>
<dbReference type="FunCoup" id="A0A317ZIR1">
    <property type="interactions" value="335"/>
</dbReference>
<keyword evidence="8 9" id="KW-0066">ATP synthesis</keyword>
<evidence type="ECO:0000256" key="9">
    <source>
        <dbReference type="HAMAP-Rule" id="MF_00530"/>
    </source>
</evidence>
<dbReference type="OrthoDB" id="9804110at2"/>
<comment type="similarity">
    <text evidence="3 9 10">Belongs to the ATPase epsilon chain family.</text>
</comment>
<dbReference type="EMBL" id="QHJQ01000001">
    <property type="protein sequence ID" value="PXA05410.1"/>
    <property type="molecule type" value="Genomic_DNA"/>
</dbReference>
<keyword evidence="13" id="KW-1185">Reference proteome</keyword>
<dbReference type="Gene3D" id="2.60.15.10">
    <property type="entry name" value="F0F1 ATP synthase delta/epsilon subunit, N-terminal"/>
    <property type="match status" value="1"/>
</dbReference>
<reference evidence="12 13" key="1">
    <citation type="submission" date="2018-05" db="EMBL/GenBank/DDBJ databases">
        <title>Coraliomargarita sinensis sp. nov., isolated from a marine solar saltern.</title>
        <authorList>
            <person name="Zhou L.Y."/>
        </authorList>
    </citation>
    <scope>NUCLEOTIDE SEQUENCE [LARGE SCALE GENOMIC DNA]</scope>
    <source>
        <strain evidence="12 13">WN38</strain>
    </source>
</reference>
<dbReference type="NCBIfam" id="TIGR01216">
    <property type="entry name" value="ATP_synt_epsi"/>
    <property type="match status" value="1"/>
</dbReference>
<dbReference type="SUPFAM" id="SSF51344">
    <property type="entry name" value="Epsilon subunit of F1F0-ATP synthase N-terminal domain"/>
    <property type="match status" value="1"/>
</dbReference>
<dbReference type="GO" id="GO:0045259">
    <property type="term" value="C:proton-transporting ATP synthase complex"/>
    <property type="evidence" value="ECO:0007669"/>
    <property type="project" value="UniProtKB-KW"/>
</dbReference>
<proteinExistence type="inferred from homology"/>
<evidence type="ECO:0000259" key="11">
    <source>
        <dbReference type="Pfam" id="PF02823"/>
    </source>
</evidence>
<comment type="subcellular location">
    <subcellularLocation>
        <location evidence="9">Cell membrane</location>
        <topology evidence="9">Peripheral membrane protein</topology>
    </subcellularLocation>
    <subcellularLocation>
        <location evidence="2">Endomembrane system</location>
        <topology evidence="2">Peripheral membrane protein</topology>
    </subcellularLocation>
</comment>
<dbReference type="Proteomes" id="UP000247099">
    <property type="component" value="Unassembled WGS sequence"/>
</dbReference>
<evidence type="ECO:0000256" key="8">
    <source>
        <dbReference type="ARBA" id="ARBA00023310"/>
    </source>
</evidence>
<evidence type="ECO:0000256" key="6">
    <source>
        <dbReference type="ARBA" id="ARBA00023136"/>
    </source>
</evidence>
<evidence type="ECO:0000256" key="2">
    <source>
        <dbReference type="ARBA" id="ARBA00004184"/>
    </source>
</evidence>
<keyword evidence="9" id="KW-0375">Hydrogen ion transport</keyword>
<keyword evidence="9" id="KW-1003">Cell membrane</keyword>
<keyword evidence="4 9" id="KW-0813">Transport</keyword>
<evidence type="ECO:0000256" key="10">
    <source>
        <dbReference type="RuleBase" id="RU003656"/>
    </source>
</evidence>
<dbReference type="PANTHER" id="PTHR13822:SF10">
    <property type="entry name" value="ATP SYNTHASE EPSILON CHAIN, CHLOROPLASTIC"/>
    <property type="match status" value="1"/>
</dbReference>
<dbReference type="GO" id="GO:0005524">
    <property type="term" value="F:ATP binding"/>
    <property type="evidence" value="ECO:0007669"/>
    <property type="project" value="UniProtKB-UniRule"/>
</dbReference>
<dbReference type="AlphaFoldDB" id="A0A317ZIR1"/>
<keyword evidence="7 9" id="KW-0139">CF(1)</keyword>
<keyword evidence="6 9" id="KW-0472">Membrane</keyword>
<gene>
    <name evidence="9 12" type="primary">atpC</name>
    <name evidence="12" type="ORF">DDZ13_00655</name>
</gene>
<dbReference type="GO" id="GO:0005886">
    <property type="term" value="C:plasma membrane"/>
    <property type="evidence" value="ECO:0007669"/>
    <property type="project" value="UniProtKB-SubCell"/>
</dbReference>
<dbReference type="InParanoid" id="A0A317ZIR1"/>
<keyword evidence="5 9" id="KW-0406">Ion transport</keyword>